<accession>A0A852XGB1</accession>
<evidence type="ECO:0008006" key="3">
    <source>
        <dbReference type="Google" id="ProtNLM"/>
    </source>
</evidence>
<organism evidence="1 2">
    <name type="scientific">Janibacter alkaliphilus</name>
    <dbReference type="NCBI Taxonomy" id="1069963"/>
    <lineage>
        <taxon>Bacteria</taxon>
        <taxon>Bacillati</taxon>
        <taxon>Actinomycetota</taxon>
        <taxon>Actinomycetes</taxon>
        <taxon>Micrococcales</taxon>
        <taxon>Intrasporangiaceae</taxon>
        <taxon>Janibacter</taxon>
    </lineage>
</organism>
<comment type="caution">
    <text evidence="1">The sequence shown here is derived from an EMBL/GenBank/DDBJ whole genome shotgun (WGS) entry which is preliminary data.</text>
</comment>
<gene>
    <name evidence="1" type="ORF">BJY28_002064</name>
</gene>
<proteinExistence type="predicted"/>
<reference evidence="1 2" key="1">
    <citation type="submission" date="2020-07" db="EMBL/GenBank/DDBJ databases">
        <title>Sequencing the genomes of 1000 actinobacteria strains.</title>
        <authorList>
            <person name="Klenk H.-P."/>
        </authorList>
    </citation>
    <scope>NUCLEOTIDE SEQUENCE [LARGE SCALE GENOMIC DNA]</scope>
    <source>
        <strain evidence="1 2">DSM 24723</strain>
    </source>
</reference>
<dbReference type="Proteomes" id="UP000592181">
    <property type="component" value="Unassembled WGS sequence"/>
</dbReference>
<dbReference type="Gene3D" id="2.60.120.560">
    <property type="entry name" value="Exo-inulinase, domain 1"/>
    <property type="match status" value="1"/>
</dbReference>
<dbReference type="AlphaFoldDB" id="A0A852XGB1"/>
<protein>
    <recommendedName>
        <fullName evidence="3">3-keto-disaccharide hydrolase domain-containing protein</fullName>
    </recommendedName>
</protein>
<dbReference type="EMBL" id="JACBZX010000001">
    <property type="protein sequence ID" value="NYG37595.1"/>
    <property type="molecule type" value="Genomic_DNA"/>
</dbReference>
<sequence>MTDEYRTVDADSINSSPDNVWDVTSGALYVRDGTGWTGPTSAGQPIPGIGPSVGSAVFRMHSRRADLGDVATSVRLRALAQDEPTGGTAPDWDGVHVWVRHVSEQELYAVSVMRRDGQVAIKRKLPGGPSNGGTYATLATTERTMPLGRWQDVEVRVRDEGEQVRIALAIDGEPVLDALDHGQPGPGQSRARAITGSGSVGVRADATEVELAQVRVEPCSADLAEEC</sequence>
<name>A0A852XGB1_9MICO</name>
<dbReference type="RefSeq" id="WP_179462936.1">
    <property type="nucleotide sequence ID" value="NZ_JACBZX010000001.1"/>
</dbReference>
<evidence type="ECO:0000313" key="2">
    <source>
        <dbReference type="Proteomes" id="UP000592181"/>
    </source>
</evidence>
<evidence type="ECO:0000313" key="1">
    <source>
        <dbReference type="EMBL" id="NYG37595.1"/>
    </source>
</evidence>
<keyword evidence="2" id="KW-1185">Reference proteome</keyword>